<sequence length="283" mass="30147">MIRLAVRAPTAAAEQVLAAILELAPGGVEQVDGDDHVEFALYGAPGELPTLGEGEAEVGGVMVSVRGQEVPDDWAERWRRFHRPVLVAGRIYVRPPWEEPAVRPGVEEVVIDPGQAFGTGAHATTEGCLELLVELAGRRRRGGRGSLVDLGCGSGVLAVAAAKLGFSPVSAVDADLAALEATDRNARANGVRLERVERVNLRDDALPDAETVVANLMRPLLLRLAPRLVALAPERVIVSGLLDPETDEVVAALGPGLSERRRVSSRGWSSILLEHVRPHPTAR</sequence>
<dbReference type="InterPro" id="IPR029063">
    <property type="entry name" value="SAM-dependent_MTases_sf"/>
</dbReference>
<dbReference type="EMBL" id="CADCVV010000108">
    <property type="protein sequence ID" value="CAA9503183.1"/>
    <property type="molecule type" value="Genomic_DNA"/>
</dbReference>
<proteinExistence type="predicted"/>
<keyword evidence="2 3" id="KW-0808">Transferase</keyword>
<dbReference type="PANTHER" id="PTHR43648">
    <property type="entry name" value="ELECTRON TRANSFER FLAVOPROTEIN BETA SUBUNIT LYSINE METHYLTRANSFERASE"/>
    <property type="match status" value="1"/>
</dbReference>
<dbReference type="GO" id="GO:0008276">
    <property type="term" value="F:protein methyltransferase activity"/>
    <property type="evidence" value="ECO:0007669"/>
    <property type="project" value="TreeGrafter"/>
</dbReference>
<keyword evidence="1 3" id="KW-0489">Methyltransferase</keyword>
<dbReference type="Pfam" id="PF06325">
    <property type="entry name" value="PrmA"/>
    <property type="match status" value="1"/>
</dbReference>
<dbReference type="GO" id="GO:0032259">
    <property type="term" value="P:methylation"/>
    <property type="evidence" value="ECO:0007669"/>
    <property type="project" value="UniProtKB-KW"/>
</dbReference>
<gene>
    <name evidence="3" type="ORF">AVDCRST_MAG17-1516</name>
</gene>
<dbReference type="CDD" id="cd02440">
    <property type="entry name" value="AdoMet_MTases"/>
    <property type="match status" value="1"/>
</dbReference>
<evidence type="ECO:0000313" key="3">
    <source>
        <dbReference type="EMBL" id="CAA9503183.1"/>
    </source>
</evidence>
<dbReference type="AlphaFoldDB" id="A0A6J4SRC9"/>
<dbReference type="InterPro" id="IPR050078">
    <property type="entry name" value="Ribosomal_L11_MeTrfase_PrmA"/>
</dbReference>
<dbReference type="SUPFAM" id="SSF53335">
    <property type="entry name" value="S-adenosyl-L-methionine-dependent methyltransferases"/>
    <property type="match status" value="1"/>
</dbReference>
<dbReference type="Gene3D" id="3.40.50.150">
    <property type="entry name" value="Vaccinia Virus protein VP39"/>
    <property type="match status" value="1"/>
</dbReference>
<reference evidence="3" key="1">
    <citation type="submission" date="2020-02" db="EMBL/GenBank/DDBJ databases">
        <authorList>
            <person name="Meier V. D."/>
        </authorList>
    </citation>
    <scope>NUCLEOTIDE SEQUENCE</scope>
    <source>
        <strain evidence="3">AVDCRST_MAG17</strain>
    </source>
</reference>
<keyword evidence="3" id="KW-0687">Ribonucleoprotein</keyword>
<evidence type="ECO:0000256" key="1">
    <source>
        <dbReference type="ARBA" id="ARBA00022603"/>
    </source>
</evidence>
<evidence type="ECO:0000256" key="2">
    <source>
        <dbReference type="ARBA" id="ARBA00022679"/>
    </source>
</evidence>
<dbReference type="PANTHER" id="PTHR43648:SF1">
    <property type="entry name" value="ELECTRON TRANSFER FLAVOPROTEIN BETA SUBUNIT LYSINE METHYLTRANSFERASE"/>
    <property type="match status" value="1"/>
</dbReference>
<name>A0A6J4SRC9_9ACTN</name>
<organism evidence="3">
    <name type="scientific">uncultured Solirubrobacterales bacterium</name>
    <dbReference type="NCBI Taxonomy" id="768556"/>
    <lineage>
        <taxon>Bacteria</taxon>
        <taxon>Bacillati</taxon>
        <taxon>Actinomycetota</taxon>
        <taxon>Thermoleophilia</taxon>
        <taxon>Solirubrobacterales</taxon>
        <taxon>environmental samples</taxon>
    </lineage>
</organism>
<accession>A0A6J4SRC9</accession>
<dbReference type="GO" id="GO:0005840">
    <property type="term" value="C:ribosome"/>
    <property type="evidence" value="ECO:0007669"/>
    <property type="project" value="UniProtKB-KW"/>
</dbReference>
<protein>
    <submittedName>
        <fullName evidence="3">Ribosomal protein L11 methyltransferase</fullName>
    </submittedName>
</protein>
<keyword evidence="3" id="KW-0689">Ribosomal protein</keyword>